<sequence length="84" mass="9607">MLGELRAGTERACQRQHQHRATTSTPRDNNAILHRDKNGCIRTSRKKRITIVLLAACCNVVHILMLFSAYVKMLGFRPTTVPYR</sequence>
<reference evidence="3 4" key="1">
    <citation type="journal article" date="2014" name="PLoS ONE">
        <title>De novo Genome Assembly of the Fungal Plant Pathogen Pyrenophora semeniperda.</title>
        <authorList>
            <person name="Soliai M.M."/>
            <person name="Meyer S.E."/>
            <person name="Udall J.A."/>
            <person name="Elzinga D.E."/>
            <person name="Hermansen R.A."/>
            <person name="Bodily P.M."/>
            <person name="Hart A.A."/>
            <person name="Coleman C.E."/>
        </authorList>
    </citation>
    <scope>NUCLEOTIDE SEQUENCE [LARGE SCALE GENOMIC DNA]</scope>
    <source>
        <strain evidence="3 4">CCB06</strain>
        <tissue evidence="3">Mycelium</tissue>
    </source>
</reference>
<evidence type="ECO:0000256" key="2">
    <source>
        <dbReference type="SAM" id="Phobius"/>
    </source>
</evidence>
<protein>
    <submittedName>
        <fullName evidence="3">Uncharacterized protein</fullName>
    </submittedName>
</protein>
<feature type="region of interest" description="Disordered" evidence="1">
    <location>
        <begin position="1"/>
        <end position="29"/>
    </location>
</feature>
<dbReference type="AlphaFoldDB" id="A0A3M7M2D6"/>
<evidence type="ECO:0000256" key="1">
    <source>
        <dbReference type="SAM" id="MobiDB-lite"/>
    </source>
</evidence>
<feature type="transmembrane region" description="Helical" evidence="2">
    <location>
        <begin position="51"/>
        <end position="71"/>
    </location>
</feature>
<evidence type="ECO:0000313" key="4">
    <source>
        <dbReference type="Proteomes" id="UP000265663"/>
    </source>
</evidence>
<keyword evidence="2" id="KW-0472">Membrane</keyword>
<keyword evidence="2" id="KW-1133">Transmembrane helix</keyword>
<gene>
    <name evidence="3" type="ORF">GMOD_00002482</name>
</gene>
<dbReference type="EMBL" id="KE747817">
    <property type="protein sequence ID" value="RMZ68687.1"/>
    <property type="molecule type" value="Genomic_DNA"/>
</dbReference>
<keyword evidence="4" id="KW-1185">Reference proteome</keyword>
<name>A0A3M7M2D6_9PLEO</name>
<keyword evidence="2" id="KW-0812">Transmembrane</keyword>
<organism evidence="3 4">
    <name type="scientific">Pyrenophora seminiperda CCB06</name>
    <dbReference type="NCBI Taxonomy" id="1302712"/>
    <lineage>
        <taxon>Eukaryota</taxon>
        <taxon>Fungi</taxon>
        <taxon>Dikarya</taxon>
        <taxon>Ascomycota</taxon>
        <taxon>Pezizomycotina</taxon>
        <taxon>Dothideomycetes</taxon>
        <taxon>Pleosporomycetidae</taxon>
        <taxon>Pleosporales</taxon>
        <taxon>Pleosporineae</taxon>
        <taxon>Pleosporaceae</taxon>
        <taxon>Pyrenophora</taxon>
    </lineage>
</organism>
<evidence type="ECO:0000313" key="3">
    <source>
        <dbReference type="EMBL" id="RMZ68687.1"/>
    </source>
</evidence>
<accession>A0A3M7M2D6</accession>
<proteinExistence type="predicted"/>
<dbReference type="Proteomes" id="UP000265663">
    <property type="component" value="Unassembled WGS sequence"/>
</dbReference>